<evidence type="ECO:0000256" key="3">
    <source>
        <dbReference type="ARBA" id="ARBA00023125"/>
    </source>
</evidence>
<keyword evidence="4" id="KW-0804">Transcription</keyword>
<dbReference type="SUPFAM" id="SSF53850">
    <property type="entry name" value="Periplasmic binding protein-like II"/>
    <property type="match status" value="1"/>
</dbReference>
<comment type="similarity">
    <text evidence="1">Belongs to the LysR transcriptional regulatory family.</text>
</comment>
<dbReference type="InterPro" id="IPR000847">
    <property type="entry name" value="LysR_HTH_N"/>
</dbReference>
<comment type="caution">
    <text evidence="6">The sequence shown here is derived from an EMBL/GenBank/DDBJ whole genome shotgun (WGS) entry which is preliminary data.</text>
</comment>
<dbReference type="InterPro" id="IPR005119">
    <property type="entry name" value="LysR_subst-bd"/>
</dbReference>
<evidence type="ECO:0000256" key="4">
    <source>
        <dbReference type="ARBA" id="ARBA00023163"/>
    </source>
</evidence>
<keyword evidence="7" id="KW-1185">Reference proteome</keyword>
<evidence type="ECO:0000256" key="2">
    <source>
        <dbReference type="ARBA" id="ARBA00023015"/>
    </source>
</evidence>
<dbReference type="Pfam" id="PF03466">
    <property type="entry name" value="LysR_substrate"/>
    <property type="match status" value="1"/>
</dbReference>
<dbReference type="InterPro" id="IPR036388">
    <property type="entry name" value="WH-like_DNA-bd_sf"/>
</dbReference>
<gene>
    <name evidence="6" type="ORF">ACFO0K_06855</name>
</gene>
<dbReference type="PROSITE" id="PS50931">
    <property type="entry name" value="HTH_LYSR"/>
    <property type="match status" value="1"/>
</dbReference>
<reference evidence="7" key="1">
    <citation type="journal article" date="2019" name="Int. J. Syst. Evol. Microbiol.">
        <title>The Global Catalogue of Microorganisms (GCM) 10K type strain sequencing project: providing services to taxonomists for standard genome sequencing and annotation.</title>
        <authorList>
            <consortium name="The Broad Institute Genomics Platform"/>
            <consortium name="The Broad Institute Genome Sequencing Center for Infectious Disease"/>
            <person name="Wu L."/>
            <person name="Ma J."/>
        </authorList>
    </citation>
    <scope>NUCLEOTIDE SEQUENCE [LARGE SCALE GENOMIC DNA]</scope>
    <source>
        <strain evidence="7">CGMCC 1.12125</strain>
    </source>
</reference>
<dbReference type="SUPFAM" id="SSF46785">
    <property type="entry name" value="Winged helix' DNA-binding domain"/>
    <property type="match status" value="1"/>
</dbReference>
<dbReference type="EMBL" id="JBHSEN010000001">
    <property type="protein sequence ID" value="MFC4429395.1"/>
    <property type="molecule type" value="Genomic_DNA"/>
</dbReference>
<sequence>MNDVTLRQLEYLAAIAETGSATLAAEQCHVTQAAVSLALTQLERSLGATLVVRRRGRGVSLTPEGQAVAARARLIVDQVEEIGTVVRGLHGELSGRLTVGVFSTLARDTIPALLDWFVTHHPGVELDFIEGSGPEIQEAMLAGRAQLCVVYEAQLLPDCQGEALTDSRRLVALGLDHPLAAHTEIRLADLAPYPGIFVAEEPAFQRTLAEFAAAGVEPHVPWRSASVPAIHNVVGRNLAYSLLMQPVSHSPEGLPLIYRALADANPRNAVMVARPHGVTTSALVHEALVALREHWSSSVAQPQR</sequence>
<dbReference type="PANTHER" id="PTHR30419">
    <property type="entry name" value="HTH-TYPE TRANSCRIPTIONAL REGULATOR YBHD"/>
    <property type="match status" value="1"/>
</dbReference>
<dbReference type="InterPro" id="IPR036390">
    <property type="entry name" value="WH_DNA-bd_sf"/>
</dbReference>
<accession>A0ABV8XYM0</accession>
<keyword evidence="3" id="KW-0238">DNA-binding</keyword>
<feature type="domain" description="HTH lysR-type" evidence="5">
    <location>
        <begin position="4"/>
        <end position="62"/>
    </location>
</feature>
<keyword evidence="2" id="KW-0805">Transcription regulation</keyword>
<dbReference type="PRINTS" id="PR00039">
    <property type="entry name" value="HTHLYSR"/>
</dbReference>
<dbReference type="InterPro" id="IPR050950">
    <property type="entry name" value="HTH-type_LysR_regulators"/>
</dbReference>
<evidence type="ECO:0000313" key="7">
    <source>
        <dbReference type="Proteomes" id="UP001595965"/>
    </source>
</evidence>
<evidence type="ECO:0000313" key="6">
    <source>
        <dbReference type="EMBL" id="MFC4429395.1"/>
    </source>
</evidence>
<evidence type="ECO:0000259" key="5">
    <source>
        <dbReference type="PROSITE" id="PS50931"/>
    </source>
</evidence>
<dbReference type="Proteomes" id="UP001595965">
    <property type="component" value="Unassembled WGS sequence"/>
</dbReference>
<evidence type="ECO:0000256" key="1">
    <source>
        <dbReference type="ARBA" id="ARBA00009437"/>
    </source>
</evidence>
<name>A0ABV8XYM0_9MICC</name>
<dbReference type="Gene3D" id="1.10.10.10">
    <property type="entry name" value="Winged helix-like DNA-binding domain superfamily/Winged helix DNA-binding domain"/>
    <property type="match status" value="1"/>
</dbReference>
<protein>
    <submittedName>
        <fullName evidence="6">LysR family transcriptional regulator</fullName>
    </submittedName>
</protein>
<dbReference type="Pfam" id="PF00126">
    <property type="entry name" value="HTH_1"/>
    <property type="match status" value="1"/>
</dbReference>
<dbReference type="Gene3D" id="3.40.190.10">
    <property type="entry name" value="Periplasmic binding protein-like II"/>
    <property type="match status" value="2"/>
</dbReference>
<dbReference type="RefSeq" id="WP_344228478.1">
    <property type="nucleotide sequence ID" value="NZ_BAAALH010000002.1"/>
</dbReference>
<proteinExistence type="inferred from homology"/>
<organism evidence="6 7">
    <name type="scientific">Citricoccus alkalitolerans</name>
    <dbReference type="NCBI Taxonomy" id="246603"/>
    <lineage>
        <taxon>Bacteria</taxon>
        <taxon>Bacillati</taxon>
        <taxon>Actinomycetota</taxon>
        <taxon>Actinomycetes</taxon>
        <taxon>Micrococcales</taxon>
        <taxon>Micrococcaceae</taxon>
        <taxon>Citricoccus</taxon>
    </lineage>
</organism>